<dbReference type="Proteomes" id="UP001321749">
    <property type="component" value="Unassembled WGS sequence"/>
</dbReference>
<evidence type="ECO:0000256" key="1">
    <source>
        <dbReference type="ARBA" id="ARBA00004141"/>
    </source>
</evidence>
<dbReference type="EMBL" id="MU864952">
    <property type="protein sequence ID" value="KAK4464022.1"/>
    <property type="molecule type" value="Genomic_DNA"/>
</dbReference>
<dbReference type="PANTHER" id="PTHR30249:SF0">
    <property type="entry name" value="PLASTIDAL GLYCOLATE_GLYCERATE TRANSLOCATOR 1, CHLOROPLASTIC"/>
    <property type="match status" value="1"/>
</dbReference>
<feature type="transmembrane region" description="Helical" evidence="5">
    <location>
        <begin position="505"/>
        <end position="525"/>
    </location>
</feature>
<feature type="transmembrane region" description="Helical" evidence="5">
    <location>
        <begin position="311"/>
        <end position="333"/>
    </location>
</feature>
<dbReference type="Pfam" id="PF04172">
    <property type="entry name" value="LrgB"/>
    <property type="match status" value="1"/>
</dbReference>
<evidence type="ECO:0000313" key="7">
    <source>
        <dbReference type="Proteomes" id="UP001321749"/>
    </source>
</evidence>
<keyword evidence="2 5" id="KW-0812">Transmembrane</keyword>
<organism evidence="6 7">
    <name type="scientific">Cladorrhinum samala</name>
    <dbReference type="NCBI Taxonomy" id="585594"/>
    <lineage>
        <taxon>Eukaryota</taxon>
        <taxon>Fungi</taxon>
        <taxon>Dikarya</taxon>
        <taxon>Ascomycota</taxon>
        <taxon>Pezizomycotina</taxon>
        <taxon>Sordariomycetes</taxon>
        <taxon>Sordariomycetidae</taxon>
        <taxon>Sordariales</taxon>
        <taxon>Podosporaceae</taxon>
        <taxon>Cladorrhinum</taxon>
    </lineage>
</organism>
<dbReference type="PANTHER" id="PTHR30249">
    <property type="entry name" value="PUTATIVE SEROTONIN TRANSPORTER"/>
    <property type="match status" value="1"/>
</dbReference>
<feature type="transmembrane region" description="Helical" evidence="5">
    <location>
        <begin position="47"/>
        <end position="67"/>
    </location>
</feature>
<proteinExistence type="predicted"/>
<comment type="caution">
    <text evidence="6">The sequence shown here is derived from an EMBL/GenBank/DDBJ whole genome shotgun (WGS) entry which is preliminary data.</text>
</comment>
<feature type="transmembrane region" description="Helical" evidence="5">
    <location>
        <begin position="140"/>
        <end position="162"/>
    </location>
</feature>
<reference evidence="6" key="1">
    <citation type="journal article" date="2023" name="Mol. Phylogenet. Evol.">
        <title>Genome-scale phylogeny and comparative genomics of the fungal order Sordariales.</title>
        <authorList>
            <person name="Hensen N."/>
            <person name="Bonometti L."/>
            <person name="Westerberg I."/>
            <person name="Brannstrom I.O."/>
            <person name="Guillou S."/>
            <person name="Cros-Aarteil S."/>
            <person name="Calhoun S."/>
            <person name="Haridas S."/>
            <person name="Kuo A."/>
            <person name="Mondo S."/>
            <person name="Pangilinan J."/>
            <person name="Riley R."/>
            <person name="LaButti K."/>
            <person name="Andreopoulos B."/>
            <person name="Lipzen A."/>
            <person name="Chen C."/>
            <person name="Yan M."/>
            <person name="Daum C."/>
            <person name="Ng V."/>
            <person name="Clum A."/>
            <person name="Steindorff A."/>
            <person name="Ohm R.A."/>
            <person name="Martin F."/>
            <person name="Silar P."/>
            <person name="Natvig D.O."/>
            <person name="Lalanne C."/>
            <person name="Gautier V."/>
            <person name="Ament-Velasquez S.L."/>
            <person name="Kruys A."/>
            <person name="Hutchinson M.I."/>
            <person name="Powell A.J."/>
            <person name="Barry K."/>
            <person name="Miller A.N."/>
            <person name="Grigoriev I.V."/>
            <person name="Debuchy R."/>
            <person name="Gladieux P."/>
            <person name="Hiltunen Thoren M."/>
            <person name="Johannesson H."/>
        </authorList>
    </citation>
    <scope>NUCLEOTIDE SEQUENCE</scope>
    <source>
        <strain evidence="6">PSN324</strain>
    </source>
</reference>
<feature type="transmembrane region" description="Helical" evidence="5">
    <location>
        <begin position="117"/>
        <end position="134"/>
    </location>
</feature>
<keyword evidence="7" id="KW-1185">Reference proteome</keyword>
<feature type="transmembrane region" description="Helical" evidence="5">
    <location>
        <begin position="79"/>
        <end position="96"/>
    </location>
</feature>
<dbReference type="InterPro" id="IPR007300">
    <property type="entry name" value="CidB/LrgB"/>
</dbReference>
<reference evidence="6" key="2">
    <citation type="submission" date="2023-06" db="EMBL/GenBank/DDBJ databases">
        <authorList>
            <consortium name="Lawrence Berkeley National Laboratory"/>
            <person name="Mondo S.J."/>
            <person name="Hensen N."/>
            <person name="Bonometti L."/>
            <person name="Westerberg I."/>
            <person name="Brannstrom I.O."/>
            <person name="Guillou S."/>
            <person name="Cros-Aarteil S."/>
            <person name="Calhoun S."/>
            <person name="Haridas S."/>
            <person name="Kuo A."/>
            <person name="Pangilinan J."/>
            <person name="Riley R."/>
            <person name="Labutti K."/>
            <person name="Andreopoulos B."/>
            <person name="Lipzen A."/>
            <person name="Chen C."/>
            <person name="Yanf M."/>
            <person name="Daum C."/>
            <person name="Ng V."/>
            <person name="Clum A."/>
            <person name="Steindorff A."/>
            <person name="Ohm R."/>
            <person name="Martin F."/>
            <person name="Silar P."/>
            <person name="Natvig D."/>
            <person name="Lalanne C."/>
            <person name="Gautier V."/>
            <person name="Ament-Velasquez S.L."/>
            <person name="Kruys A."/>
            <person name="Hutchinson M.I."/>
            <person name="Powell A.J."/>
            <person name="Barry K."/>
            <person name="Miller A.N."/>
            <person name="Grigoriev I.V."/>
            <person name="Debuchy R."/>
            <person name="Gladieux P."/>
            <person name="Thoren M.H."/>
            <person name="Johannesson H."/>
        </authorList>
    </citation>
    <scope>NUCLEOTIDE SEQUENCE</scope>
    <source>
        <strain evidence="6">PSN324</strain>
    </source>
</reference>
<protein>
    <recommendedName>
        <fullName evidence="8">LrgB-like protein</fullName>
    </recommendedName>
</protein>
<feature type="transmembrane region" description="Helical" evidence="5">
    <location>
        <begin position="461"/>
        <end position="485"/>
    </location>
</feature>
<sequence length="565" mass="60177">MIFFEMASQPSVIATSNVSSSATNQSSPPLLLPPQSHREARRRISDGLVAVLIATVAQLLLAGIQYVLDERGVDFPPSIVAMTGIFIVFSVSGYFISGVEDFYRKRLRCAADLLNRHMSVGFTIPFIMILRGPLSDAKTIGAIIGCFILTGLLNTILAYIFAVPLQCLMVRWDKQTPAEDIESAPAATIASTAEPSVGKLHAPAKYLCYSMDGSVTFAAADETPSDSEASQSAPETPQETLISARVLSWALENPLILTFWLLTLILGLPIRSIFPSSPVFSTLLLFSLWLSTLAFQSSIKSLQSLSSWARILLSGLFNPVLFTTLGMAAYIFVDMSISHESLPRLLSSLQSNTTFPSFILQPSPSFSQIKAGDIASSILNAGLVSWGLKLYEYRAQLLSRAGLTVFTVSSLLAVGNVICGPLLAHTVGVRPESRALAFAARSVTLALGNPVMQALGGDSGLNAAMVVVSGIVYQMGLGFGMGRWLVGVEGRQGEERGQDESDPRVVAAGVTVGVNAAAMGTAYLYEVHSEAAPYSALSMMALGIMTVVFSTISPLAAWVAKSVVS</sequence>
<evidence type="ECO:0000256" key="5">
    <source>
        <dbReference type="SAM" id="Phobius"/>
    </source>
</evidence>
<gene>
    <name evidence="6" type="ORF">QBC42DRAFT_321681</name>
</gene>
<feature type="transmembrane region" description="Helical" evidence="5">
    <location>
        <begin position="280"/>
        <end position="299"/>
    </location>
</feature>
<dbReference type="AlphaFoldDB" id="A0AAV9HTM8"/>
<accession>A0AAV9HTM8</accession>
<evidence type="ECO:0008006" key="8">
    <source>
        <dbReference type="Google" id="ProtNLM"/>
    </source>
</evidence>
<feature type="transmembrane region" description="Helical" evidence="5">
    <location>
        <begin position="255"/>
        <end position="274"/>
    </location>
</feature>
<evidence type="ECO:0000256" key="3">
    <source>
        <dbReference type="ARBA" id="ARBA00022989"/>
    </source>
</evidence>
<evidence type="ECO:0000256" key="4">
    <source>
        <dbReference type="ARBA" id="ARBA00023136"/>
    </source>
</evidence>
<name>A0AAV9HTM8_9PEZI</name>
<comment type="subcellular location">
    <subcellularLocation>
        <location evidence="1">Membrane</location>
        <topology evidence="1">Multi-pass membrane protein</topology>
    </subcellularLocation>
</comment>
<keyword evidence="3 5" id="KW-1133">Transmembrane helix</keyword>
<keyword evidence="4 5" id="KW-0472">Membrane</keyword>
<evidence type="ECO:0000256" key="2">
    <source>
        <dbReference type="ARBA" id="ARBA00022692"/>
    </source>
</evidence>
<evidence type="ECO:0000313" key="6">
    <source>
        <dbReference type="EMBL" id="KAK4464022.1"/>
    </source>
</evidence>
<feature type="transmembrane region" description="Helical" evidence="5">
    <location>
        <begin position="401"/>
        <end position="423"/>
    </location>
</feature>
<dbReference type="GO" id="GO:0016020">
    <property type="term" value="C:membrane"/>
    <property type="evidence" value="ECO:0007669"/>
    <property type="project" value="UniProtKB-SubCell"/>
</dbReference>
<feature type="transmembrane region" description="Helical" evidence="5">
    <location>
        <begin position="537"/>
        <end position="560"/>
    </location>
</feature>